<dbReference type="InterPro" id="IPR003329">
    <property type="entry name" value="Cytidylyl_trans"/>
</dbReference>
<dbReference type="EMBL" id="JASKHM010000010">
    <property type="protein sequence ID" value="MEQ4484280.1"/>
    <property type="molecule type" value="Genomic_DNA"/>
</dbReference>
<keyword evidence="2" id="KW-1185">Reference proteome</keyword>
<dbReference type="Proteomes" id="UP001493487">
    <property type="component" value="Unassembled WGS sequence"/>
</dbReference>
<comment type="caution">
    <text evidence="1">The sequence shown here is derived from an EMBL/GenBank/DDBJ whole genome shotgun (WGS) entry which is preliminary data.</text>
</comment>
<dbReference type="Gene3D" id="3.90.550.10">
    <property type="entry name" value="Spore Coat Polysaccharide Biosynthesis Protein SpsA, Chain A"/>
    <property type="match status" value="1"/>
</dbReference>
<dbReference type="RefSeq" id="WP_232186660.1">
    <property type="nucleotide sequence ID" value="NZ_JAIOAP010000009.1"/>
</dbReference>
<dbReference type="Pfam" id="PF02348">
    <property type="entry name" value="CTP_transf_3"/>
    <property type="match status" value="1"/>
</dbReference>
<accession>A0ABV1KW04</accession>
<dbReference type="PANTHER" id="PTHR42866">
    <property type="entry name" value="3-DEOXY-MANNO-OCTULOSONATE CYTIDYLYLTRANSFERASE"/>
    <property type="match status" value="1"/>
</dbReference>
<sequence length="260" mass="29713">MKVAIIIQARMGSSRLPGKVLRMLDGITVLQLIHERLSYCRHVHEIVVATSDSEKDDAVAAAMERLNIAVYRGQENDVLDRYYRAASIVKADAVVRITGDCPLIDPQVVDAVIGKYLEQFPQLHYVSNIHPPTFPDGLDVEVFSYVALERAWKEARQGSEREHVTPYIHSRPDLFPQANMESRINYSHLRWTLDEEKDYIFLNALIEKAQQDEGLSPRTASLEQWVEILRRYPDLNEINNGILRNEGLEKSKLFDSLAAQ</sequence>
<proteinExistence type="predicted"/>
<evidence type="ECO:0000313" key="1">
    <source>
        <dbReference type="EMBL" id="MEQ4484280.1"/>
    </source>
</evidence>
<dbReference type="SUPFAM" id="SSF53448">
    <property type="entry name" value="Nucleotide-diphospho-sugar transferases"/>
    <property type="match status" value="1"/>
</dbReference>
<name>A0ABV1KW04_9BACL</name>
<evidence type="ECO:0000313" key="2">
    <source>
        <dbReference type="Proteomes" id="UP001493487"/>
    </source>
</evidence>
<dbReference type="InterPro" id="IPR029044">
    <property type="entry name" value="Nucleotide-diphossugar_trans"/>
</dbReference>
<reference evidence="1 2" key="1">
    <citation type="journal article" date="2023" name="Genome Announc.">
        <title>Pan-Genome Analyses of the Genus Cohnella and Proposal of the Novel Species Cohnella silvisoli sp. nov., Isolated from Forest Soil.</title>
        <authorList>
            <person name="Wang C."/>
            <person name="Mao L."/>
            <person name="Bao G."/>
            <person name="Zhu H."/>
        </authorList>
    </citation>
    <scope>NUCLEOTIDE SEQUENCE [LARGE SCALE GENOMIC DNA]</scope>
    <source>
        <strain evidence="1 2">NL03-T5-1</strain>
    </source>
</reference>
<gene>
    <name evidence="1" type="ORF">QJS35_17930</name>
</gene>
<dbReference type="PANTHER" id="PTHR42866:SF1">
    <property type="entry name" value="SPORE COAT POLYSACCHARIDE BIOSYNTHESIS PROTEIN SPSF"/>
    <property type="match status" value="1"/>
</dbReference>
<organism evidence="1 2">
    <name type="scientific">Cohnella silvisoli</name>
    <dbReference type="NCBI Taxonomy" id="2873699"/>
    <lineage>
        <taxon>Bacteria</taxon>
        <taxon>Bacillati</taxon>
        <taxon>Bacillota</taxon>
        <taxon>Bacilli</taxon>
        <taxon>Bacillales</taxon>
        <taxon>Paenibacillaceae</taxon>
        <taxon>Cohnella</taxon>
    </lineage>
</organism>
<dbReference type="CDD" id="cd02518">
    <property type="entry name" value="GT2_SpsF"/>
    <property type="match status" value="1"/>
</dbReference>
<protein>
    <submittedName>
        <fullName evidence="1">Glycosyltransferase family protein</fullName>
    </submittedName>
</protein>